<proteinExistence type="predicted"/>
<evidence type="ECO:0000259" key="1">
    <source>
        <dbReference type="Pfam" id="PF13474"/>
    </source>
</evidence>
<dbReference type="Pfam" id="PF13474">
    <property type="entry name" value="SnoaL_3"/>
    <property type="match status" value="1"/>
</dbReference>
<dbReference type="EMBL" id="KF900350">
    <property type="protein sequence ID" value="AIE91820.1"/>
    <property type="molecule type" value="Genomic_DNA"/>
</dbReference>
<dbReference type="InterPro" id="IPR032710">
    <property type="entry name" value="NTF2-like_dom_sf"/>
</dbReference>
<protein>
    <recommendedName>
        <fullName evidence="1">SnoaL-like domain-containing protein</fullName>
    </recommendedName>
</protein>
<evidence type="ECO:0000313" key="2">
    <source>
        <dbReference type="EMBL" id="AIE91820.1"/>
    </source>
</evidence>
<dbReference type="Gene3D" id="3.10.450.50">
    <property type="match status" value="1"/>
</dbReference>
<sequence length="157" mass="17714">MSGNALLEFLLTLKPTKVQKRVILQDQKEIVEVIQTFFETGKTKDFAVLGNIQLNSPEFSSFSDVPPYGLKGYSESIALEELRFSSISDYDYEIKNAKISIFGTTGVATFELTQKGMLVDNKAFTGQHITINGRATFVLIKKDTWKILHYHLDKISN</sequence>
<dbReference type="SUPFAM" id="SSF54427">
    <property type="entry name" value="NTF2-like"/>
    <property type="match status" value="1"/>
</dbReference>
<accession>A0A075FJY1</accession>
<dbReference type="InterPro" id="IPR037401">
    <property type="entry name" value="SnoaL-like"/>
</dbReference>
<feature type="domain" description="SnoaL-like" evidence="1">
    <location>
        <begin position="30"/>
        <end position="152"/>
    </location>
</feature>
<reference evidence="2" key="1">
    <citation type="journal article" date="2014" name="Genome Biol. Evol.">
        <title>Pangenome evidence for extensive interdomain horizontal transfer affecting lineage core and shell genes in uncultured planktonic thaumarchaeota and euryarchaeota.</title>
        <authorList>
            <person name="Deschamps P."/>
            <person name="Zivanovic Y."/>
            <person name="Moreira D."/>
            <person name="Rodriguez-Valera F."/>
            <person name="Lopez-Garcia P."/>
        </authorList>
    </citation>
    <scope>NUCLEOTIDE SEQUENCE</scope>
</reference>
<organism evidence="2">
    <name type="scientific">uncultured marine thaumarchaeote AD1000_16_B05</name>
    <dbReference type="NCBI Taxonomy" id="1455894"/>
    <lineage>
        <taxon>Archaea</taxon>
        <taxon>Nitrososphaerota</taxon>
        <taxon>environmental samples</taxon>
    </lineage>
</organism>
<dbReference type="AlphaFoldDB" id="A0A075FJY1"/>
<name>A0A075FJY1_9ARCH</name>